<dbReference type="Pfam" id="PF03803">
    <property type="entry name" value="Scramblase"/>
    <property type="match status" value="1"/>
</dbReference>
<dbReference type="SUPFAM" id="SSF54518">
    <property type="entry name" value="Tubby C-terminal domain-like"/>
    <property type="match status" value="1"/>
</dbReference>
<feature type="compositionally biased region" description="Pro residues" evidence="3">
    <location>
        <begin position="7"/>
        <end position="27"/>
    </location>
</feature>
<proteinExistence type="inferred from homology"/>
<dbReference type="EMBL" id="LSMT01000007">
    <property type="protein sequence ID" value="PFX33964.1"/>
    <property type="molecule type" value="Genomic_DNA"/>
</dbReference>
<dbReference type="OrthoDB" id="191150at2759"/>
<reference evidence="5" key="1">
    <citation type="journal article" date="2017" name="bioRxiv">
        <title>Comparative analysis of the genomes of Stylophora pistillata and Acropora digitifera provides evidence for extensive differences between species of corals.</title>
        <authorList>
            <person name="Voolstra C.R."/>
            <person name="Li Y."/>
            <person name="Liew Y.J."/>
            <person name="Baumgarten S."/>
            <person name="Zoccola D."/>
            <person name="Flot J.-F."/>
            <person name="Tambutte S."/>
            <person name="Allemand D."/>
            <person name="Aranda M."/>
        </authorList>
    </citation>
    <scope>NUCLEOTIDE SEQUENCE [LARGE SCALE GENOMIC DNA]</scope>
</reference>
<protein>
    <recommendedName>
        <fullName evidence="2">Phospholipid scramblase</fullName>
    </recommendedName>
</protein>
<dbReference type="InterPro" id="IPR005552">
    <property type="entry name" value="Scramblase"/>
</dbReference>
<accession>A0A2B4STF9</accession>
<dbReference type="InterPro" id="IPR025659">
    <property type="entry name" value="Tubby-like_C"/>
</dbReference>
<dbReference type="Proteomes" id="UP000225706">
    <property type="component" value="Unassembled WGS sequence"/>
</dbReference>
<keyword evidence="2" id="KW-0564">Palmitate</keyword>
<evidence type="ECO:0000256" key="2">
    <source>
        <dbReference type="RuleBase" id="RU363116"/>
    </source>
</evidence>
<dbReference type="GO" id="GO:0005886">
    <property type="term" value="C:plasma membrane"/>
    <property type="evidence" value="ECO:0007669"/>
    <property type="project" value="TreeGrafter"/>
</dbReference>
<feature type="compositionally biased region" description="Low complexity" evidence="3">
    <location>
        <begin position="28"/>
        <end position="62"/>
    </location>
</feature>
<comment type="caution">
    <text evidence="4">The sequence shown here is derived from an EMBL/GenBank/DDBJ whole genome shotgun (WGS) entry which is preliminary data.</text>
</comment>
<evidence type="ECO:0000313" key="5">
    <source>
        <dbReference type="Proteomes" id="UP000225706"/>
    </source>
</evidence>
<evidence type="ECO:0000313" key="4">
    <source>
        <dbReference type="EMBL" id="PFX33964.1"/>
    </source>
</evidence>
<dbReference type="PANTHER" id="PTHR23248">
    <property type="entry name" value="PHOSPHOLIPID SCRAMBLASE-RELATED"/>
    <property type="match status" value="1"/>
</dbReference>
<keyword evidence="2" id="KW-0106">Calcium</keyword>
<evidence type="ECO:0000256" key="1">
    <source>
        <dbReference type="ARBA" id="ARBA00005350"/>
    </source>
</evidence>
<keyword evidence="2" id="KW-0449">Lipoprotein</keyword>
<keyword evidence="5" id="KW-1185">Reference proteome</keyword>
<comment type="cofactor">
    <cofactor evidence="2">
        <name>Ca(2+)</name>
        <dbReference type="ChEBI" id="CHEBI:29108"/>
    </cofactor>
</comment>
<dbReference type="AlphaFoldDB" id="A0A2B4STF9"/>
<gene>
    <name evidence="4" type="primary">PLSCR2</name>
    <name evidence="4" type="ORF">AWC38_SpisGene1163</name>
</gene>
<dbReference type="GO" id="GO:0017128">
    <property type="term" value="F:phospholipid scramblase activity"/>
    <property type="evidence" value="ECO:0007669"/>
    <property type="project" value="InterPro"/>
</dbReference>
<comment type="similarity">
    <text evidence="1 2">Belongs to the phospholipid scramblase family.</text>
</comment>
<organism evidence="4 5">
    <name type="scientific">Stylophora pistillata</name>
    <name type="common">Smooth cauliflower coral</name>
    <dbReference type="NCBI Taxonomy" id="50429"/>
    <lineage>
        <taxon>Eukaryota</taxon>
        <taxon>Metazoa</taxon>
        <taxon>Cnidaria</taxon>
        <taxon>Anthozoa</taxon>
        <taxon>Hexacorallia</taxon>
        <taxon>Scleractinia</taxon>
        <taxon>Astrocoeniina</taxon>
        <taxon>Pocilloporidae</taxon>
        <taxon>Stylophora</taxon>
    </lineage>
</organism>
<evidence type="ECO:0000256" key="3">
    <source>
        <dbReference type="SAM" id="MobiDB-lite"/>
    </source>
</evidence>
<comment type="function">
    <text evidence="2">May mediate accelerated ATP-independent bidirectional transbilayer migration of phospholipids upon binding calcium ions that results in a loss of phospholipid asymmetry in the plasma membrane.</text>
</comment>
<feature type="compositionally biased region" description="Low complexity" evidence="3">
    <location>
        <begin position="69"/>
        <end position="93"/>
    </location>
</feature>
<sequence>MAQPGYGYPPPVESNPPQGTYPPPQGGYPPTQGGYPPTQGGYPPVQGGYQPPQAGYPPLQGGHPPPVQPGYAPAQPGYAPPVSQQPGYAAPASAGYGQMQWMPPPPVPANCPPGLEYLTQIDQLLIKQQVELLEAFTGFETNNKYKILNSMGQQVYFATEDTDCCTRQCCGPGRPFEMKILNNQQQEIVHLTRPLRCQSCLFPCCLQEIEVQSPPGTVLGYCAQEWSICIPKFAIQNADRETVLRIEGPFCQCNLCGDVEFQVLSADGQNQVGRISKQWSGLVKEAFTDADNFGITFPMDLDVKMKAVVLGACFLIDFMFFEKAQNQDNHNY</sequence>
<dbReference type="PANTHER" id="PTHR23248:SF9">
    <property type="entry name" value="PHOSPHOLIPID SCRAMBLASE"/>
    <property type="match status" value="1"/>
</dbReference>
<feature type="region of interest" description="Disordered" evidence="3">
    <location>
        <begin position="1"/>
        <end position="93"/>
    </location>
</feature>
<name>A0A2B4STF9_STYPI</name>